<evidence type="ECO:0000256" key="2">
    <source>
        <dbReference type="ARBA" id="ARBA00022692"/>
    </source>
</evidence>
<keyword evidence="2 5" id="KW-0812">Transmembrane</keyword>
<dbReference type="RefSeq" id="WP_149735438.1">
    <property type="nucleotide sequence ID" value="NZ_FQZD01000025.1"/>
</dbReference>
<keyword evidence="8" id="KW-1185">Reference proteome</keyword>
<comment type="subcellular location">
    <subcellularLocation>
        <location evidence="1">Membrane</location>
        <topology evidence="1">Multi-pass membrane protein</topology>
    </subcellularLocation>
</comment>
<feature type="transmembrane region" description="Helical" evidence="5">
    <location>
        <begin position="59"/>
        <end position="78"/>
    </location>
</feature>
<dbReference type="GO" id="GO:0016020">
    <property type="term" value="C:membrane"/>
    <property type="evidence" value="ECO:0007669"/>
    <property type="project" value="UniProtKB-SubCell"/>
</dbReference>
<gene>
    <name evidence="7" type="ORF">SAMN02745170_02760</name>
</gene>
<feature type="transmembrane region" description="Helical" evidence="5">
    <location>
        <begin position="202"/>
        <end position="220"/>
    </location>
</feature>
<feature type="transmembrane region" description="Helical" evidence="5">
    <location>
        <begin position="312"/>
        <end position="335"/>
    </location>
</feature>
<dbReference type="PANTHER" id="PTHR37422">
    <property type="entry name" value="TEICHURONIC ACID BIOSYNTHESIS PROTEIN TUAE"/>
    <property type="match status" value="1"/>
</dbReference>
<dbReference type="GO" id="GO:0016874">
    <property type="term" value="F:ligase activity"/>
    <property type="evidence" value="ECO:0007669"/>
    <property type="project" value="UniProtKB-KW"/>
</dbReference>
<keyword evidence="7" id="KW-0436">Ligase</keyword>
<proteinExistence type="predicted"/>
<keyword evidence="4 5" id="KW-0472">Membrane</keyword>
<evidence type="ECO:0000313" key="7">
    <source>
        <dbReference type="EMBL" id="SHJ53442.1"/>
    </source>
</evidence>
<dbReference type="OrthoDB" id="9806320at2"/>
<evidence type="ECO:0000256" key="3">
    <source>
        <dbReference type="ARBA" id="ARBA00022989"/>
    </source>
</evidence>
<dbReference type="PANTHER" id="PTHR37422:SF13">
    <property type="entry name" value="LIPOPOLYSACCHARIDE BIOSYNTHESIS PROTEIN PA4999-RELATED"/>
    <property type="match status" value="1"/>
</dbReference>
<feature type="transmembrane region" description="Helical" evidence="5">
    <location>
        <begin position="10"/>
        <end position="25"/>
    </location>
</feature>
<name>A0A1M6K3I0_9FIRM</name>
<accession>A0A1M6K3I0</accession>
<evidence type="ECO:0000313" key="8">
    <source>
        <dbReference type="Proteomes" id="UP000322917"/>
    </source>
</evidence>
<feature type="transmembrane region" description="Helical" evidence="5">
    <location>
        <begin position="371"/>
        <end position="389"/>
    </location>
</feature>
<reference evidence="7 8" key="1">
    <citation type="submission" date="2016-11" db="EMBL/GenBank/DDBJ databases">
        <authorList>
            <person name="Varghese N."/>
            <person name="Submissions S."/>
        </authorList>
    </citation>
    <scope>NUCLEOTIDE SEQUENCE [LARGE SCALE GENOMIC DNA]</scope>
    <source>
        <strain evidence="7 8">DSM 15287</strain>
    </source>
</reference>
<feature type="transmembrane region" description="Helical" evidence="5">
    <location>
        <begin position="90"/>
        <end position="106"/>
    </location>
</feature>
<feature type="transmembrane region" description="Helical" evidence="5">
    <location>
        <begin position="150"/>
        <end position="171"/>
    </location>
</feature>
<dbReference type="AlphaFoldDB" id="A0A1M6K3I0"/>
<feature type="transmembrane region" description="Helical" evidence="5">
    <location>
        <begin position="118"/>
        <end position="138"/>
    </location>
</feature>
<feature type="transmembrane region" description="Helical" evidence="5">
    <location>
        <begin position="180"/>
        <end position="196"/>
    </location>
</feature>
<feature type="domain" description="O-antigen ligase-related" evidence="6">
    <location>
        <begin position="185"/>
        <end position="328"/>
    </location>
</feature>
<sequence>MITSFSKEKLFWYSLCAFAFFTPIGKAPANLFFGLSVITCVILLAEYKMSIGQFVQQPLVKPLGVLFLTIFLTLPFSTDVHSSYQEYPRMIVYVLPFFLFAAVQSCRVRGKEVPTETILNSYIAGAVTASFYAIYQFIKTKHLYVTGLYMHHVMFGVFLEIALPIISAFLIETLSFSKRLIYLFCAFICSIALILTQARGDWIGTGVALLAVAFMLRDRLRQHKRKVVAGVIIAFILIGAMAPLYITRVKTLFDPNWQSNYVRIYIWQSSINMIRDYPLTGVGFDQFREIYNARYINPLSPEKSNPHAHNSFLMMAAETGLPSLAAFLYLLFHMYKELITVWRKTHKGYHAAILALLIAITVSSLVDHIFWAPFLAKILWFFMGVSLFFDNEHGL</sequence>
<evidence type="ECO:0000256" key="5">
    <source>
        <dbReference type="SAM" id="Phobius"/>
    </source>
</evidence>
<organism evidence="7 8">
    <name type="scientific">Propionispora hippei DSM 15287</name>
    <dbReference type="NCBI Taxonomy" id="1123003"/>
    <lineage>
        <taxon>Bacteria</taxon>
        <taxon>Bacillati</taxon>
        <taxon>Bacillota</taxon>
        <taxon>Negativicutes</taxon>
        <taxon>Selenomonadales</taxon>
        <taxon>Sporomusaceae</taxon>
        <taxon>Propionispora</taxon>
    </lineage>
</organism>
<evidence type="ECO:0000256" key="4">
    <source>
        <dbReference type="ARBA" id="ARBA00023136"/>
    </source>
</evidence>
<keyword evidence="3 5" id="KW-1133">Transmembrane helix</keyword>
<evidence type="ECO:0000259" key="6">
    <source>
        <dbReference type="Pfam" id="PF04932"/>
    </source>
</evidence>
<feature type="transmembrane region" description="Helical" evidence="5">
    <location>
        <begin position="347"/>
        <end position="365"/>
    </location>
</feature>
<dbReference type="InterPro" id="IPR051533">
    <property type="entry name" value="WaaL-like"/>
</dbReference>
<dbReference type="Pfam" id="PF04932">
    <property type="entry name" value="Wzy_C"/>
    <property type="match status" value="1"/>
</dbReference>
<dbReference type="InterPro" id="IPR007016">
    <property type="entry name" value="O-antigen_ligase-rel_domated"/>
</dbReference>
<feature type="transmembrane region" description="Helical" evidence="5">
    <location>
        <begin position="227"/>
        <end position="246"/>
    </location>
</feature>
<dbReference type="EMBL" id="FQZD01000025">
    <property type="protein sequence ID" value="SHJ53442.1"/>
    <property type="molecule type" value="Genomic_DNA"/>
</dbReference>
<evidence type="ECO:0000256" key="1">
    <source>
        <dbReference type="ARBA" id="ARBA00004141"/>
    </source>
</evidence>
<protein>
    <submittedName>
        <fullName evidence="7">O-antigen ligase</fullName>
    </submittedName>
</protein>
<dbReference type="Proteomes" id="UP000322917">
    <property type="component" value="Unassembled WGS sequence"/>
</dbReference>